<geneLocation type="plasmid" evidence="1 2">
    <name>unnamed1</name>
</geneLocation>
<dbReference type="AlphaFoldDB" id="A0A4P7DA03"/>
<organism evidence="1 2">
    <name type="scientific">Paraburkholderia pallida</name>
    <dbReference type="NCBI Taxonomy" id="2547399"/>
    <lineage>
        <taxon>Bacteria</taxon>
        <taxon>Pseudomonadati</taxon>
        <taxon>Pseudomonadota</taxon>
        <taxon>Betaproteobacteria</taxon>
        <taxon>Burkholderiales</taxon>
        <taxon>Burkholderiaceae</taxon>
        <taxon>Paraburkholderia</taxon>
    </lineage>
</organism>
<protein>
    <submittedName>
        <fullName evidence="1">Uncharacterized protein</fullName>
    </submittedName>
</protein>
<dbReference type="Proteomes" id="UP000295727">
    <property type="component" value="Plasmid unnamed1"/>
</dbReference>
<evidence type="ECO:0000313" key="2">
    <source>
        <dbReference type="Proteomes" id="UP000295727"/>
    </source>
</evidence>
<name>A0A4P7DA03_9BURK</name>
<keyword evidence="2" id="KW-1185">Reference proteome</keyword>
<accession>A0A4P7DA03</accession>
<dbReference type="EMBL" id="CP038152">
    <property type="protein sequence ID" value="QBR04257.1"/>
    <property type="molecule type" value="Genomic_DNA"/>
</dbReference>
<reference evidence="1 2" key="1">
    <citation type="submission" date="2019-03" db="EMBL/GenBank/DDBJ databases">
        <title>Paraburkholderia sp. 7MH5, isolated from subtropical forest soil.</title>
        <authorList>
            <person name="Gao Z.-H."/>
            <person name="Qiu L.-H."/>
        </authorList>
    </citation>
    <scope>NUCLEOTIDE SEQUENCE [LARGE SCALE GENOMIC DNA]</scope>
    <source>
        <strain evidence="1 2">7MH5</strain>
        <plasmid evidence="1 2">unnamed1</plasmid>
    </source>
</reference>
<dbReference type="GeneID" id="39649959"/>
<evidence type="ECO:0000313" key="1">
    <source>
        <dbReference type="EMBL" id="QBR04257.1"/>
    </source>
</evidence>
<dbReference type="KEGG" id="ppai:E1956_44865"/>
<keyword evidence="1" id="KW-0614">Plasmid</keyword>
<gene>
    <name evidence="1" type="ORF">E1956_44865</name>
</gene>
<proteinExistence type="predicted"/>
<dbReference type="RefSeq" id="WP_134760472.1">
    <property type="nucleotide sequence ID" value="NZ_CP038152.1"/>
</dbReference>
<sequence>MLFELKLELLEMKLPLKRGIDPDQPGENLLIRFDRRRRRSPVRFRIVDGSAPGLAGNPRLCV</sequence>